<keyword evidence="1" id="KW-0732">Signal</keyword>
<proteinExistence type="predicted"/>
<dbReference type="EMBL" id="QGNY01000004">
    <property type="protein sequence ID" value="PWS31490.1"/>
    <property type="molecule type" value="Genomic_DNA"/>
</dbReference>
<comment type="caution">
    <text evidence="2">The sequence shown here is derived from an EMBL/GenBank/DDBJ whole genome shotgun (WGS) entry which is preliminary data.</text>
</comment>
<organism evidence="2 3">
    <name type="scientific">Pedobacter paludis</name>
    <dbReference type="NCBI Taxonomy" id="2203212"/>
    <lineage>
        <taxon>Bacteria</taxon>
        <taxon>Pseudomonadati</taxon>
        <taxon>Bacteroidota</taxon>
        <taxon>Sphingobacteriia</taxon>
        <taxon>Sphingobacteriales</taxon>
        <taxon>Sphingobacteriaceae</taxon>
        <taxon>Pedobacter</taxon>
    </lineage>
</organism>
<dbReference type="OrthoDB" id="9816224at2"/>
<feature type="chain" id="PRO_5016272398" description="Transglutaminase-like domain-containing protein" evidence="1">
    <location>
        <begin position="27"/>
        <end position="401"/>
    </location>
</feature>
<evidence type="ECO:0000313" key="2">
    <source>
        <dbReference type="EMBL" id="PWS31490.1"/>
    </source>
</evidence>
<gene>
    <name evidence="2" type="ORF">DF947_12925</name>
</gene>
<reference evidence="3" key="1">
    <citation type="submission" date="2018-05" db="EMBL/GenBank/DDBJ databases">
        <title>Pedobacter paludis sp. nov., isolated from wetland soil.</title>
        <authorList>
            <person name="Zhang Y."/>
        </authorList>
    </citation>
    <scope>NUCLEOTIDE SEQUENCE [LARGE SCALE GENOMIC DNA]</scope>
    <source>
        <strain evidence="3">R-8</strain>
    </source>
</reference>
<protein>
    <recommendedName>
        <fullName evidence="4">Transglutaminase-like domain-containing protein</fullName>
    </recommendedName>
</protein>
<evidence type="ECO:0000256" key="1">
    <source>
        <dbReference type="SAM" id="SignalP"/>
    </source>
</evidence>
<dbReference type="AlphaFoldDB" id="A0A317EX09"/>
<evidence type="ECO:0000313" key="3">
    <source>
        <dbReference type="Proteomes" id="UP000245391"/>
    </source>
</evidence>
<dbReference type="Proteomes" id="UP000245391">
    <property type="component" value="Unassembled WGS sequence"/>
</dbReference>
<keyword evidence="3" id="KW-1185">Reference proteome</keyword>
<accession>A0A317EX09</accession>
<feature type="signal peptide" evidence="1">
    <location>
        <begin position="1"/>
        <end position="26"/>
    </location>
</feature>
<sequence>MSRVRKYFLHTFFLVCITVSFFTADAQNHSFDFYNGTFNFNIDSSSIISSPKIASANSVTAFYNQISSSNSTALIVSLKDYRNKYNLNDWIYYQLIRKTAEQISPKADNYFRYTLYKWYLLNKCGYDARIAVGNEQIIFYVRNDEDISDIPFFMVDGKKYMCLNYHDYGKLFKQSDTYKPINIFFPEGQNQFSYKVTRMPDFKPDSYEERDVEFSYRQKVYHFKLKVNENVKTIFQNYPVVDFETYFNIPLSRETYSSLIPLLKNNLKGMDQKKGVDYLMRFTRYAFLYENDEQNFGKEKRLSPEQTLLNKYSDCDDRAGLFFFLVKEIYNLPMIALLYPSHLTMAVQFEKPVGNYITYNGKKYSFCEPTPQAEDLKIGEVSTRLKNIKYEIVYAYEPAKR</sequence>
<name>A0A317EX09_9SPHI</name>
<evidence type="ECO:0008006" key="4">
    <source>
        <dbReference type="Google" id="ProtNLM"/>
    </source>
</evidence>